<protein>
    <submittedName>
        <fullName evidence="3">Uncharacterized protein</fullName>
    </submittedName>
</protein>
<name>A0A9P3G735_9APHY</name>
<feature type="region of interest" description="Disordered" evidence="1">
    <location>
        <begin position="98"/>
        <end position="122"/>
    </location>
</feature>
<proteinExistence type="predicted"/>
<keyword evidence="2" id="KW-0812">Transmembrane</keyword>
<comment type="caution">
    <text evidence="3">The sequence shown here is derived from an EMBL/GenBank/DDBJ whole genome shotgun (WGS) entry which is preliminary data.</text>
</comment>
<keyword evidence="2" id="KW-1133">Transmembrane helix</keyword>
<keyword evidence="2" id="KW-0472">Membrane</keyword>
<dbReference type="EMBL" id="BPQB01000011">
    <property type="protein sequence ID" value="GJE89015.1"/>
    <property type="molecule type" value="Genomic_DNA"/>
</dbReference>
<feature type="transmembrane region" description="Helical" evidence="2">
    <location>
        <begin position="20"/>
        <end position="38"/>
    </location>
</feature>
<evidence type="ECO:0000313" key="4">
    <source>
        <dbReference type="Proteomes" id="UP000703269"/>
    </source>
</evidence>
<reference evidence="3 4" key="1">
    <citation type="submission" date="2021-08" db="EMBL/GenBank/DDBJ databases">
        <title>Draft Genome Sequence of Phanerochaete sordida strain YK-624.</title>
        <authorList>
            <person name="Mori T."/>
            <person name="Dohra H."/>
            <person name="Suzuki T."/>
            <person name="Kawagishi H."/>
            <person name="Hirai H."/>
        </authorList>
    </citation>
    <scope>NUCLEOTIDE SEQUENCE [LARGE SCALE GENOMIC DNA]</scope>
    <source>
        <strain evidence="3 4">YK-624</strain>
    </source>
</reference>
<feature type="compositionally biased region" description="Basic and acidic residues" evidence="1">
    <location>
        <begin position="111"/>
        <end position="122"/>
    </location>
</feature>
<evidence type="ECO:0000256" key="1">
    <source>
        <dbReference type="SAM" id="MobiDB-lite"/>
    </source>
</evidence>
<gene>
    <name evidence="3" type="ORF">PsYK624_051040</name>
</gene>
<sequence>MQSAPQRRRDLTQVSGLTGLFIVATVVLLIGIAVIGAFRRRITRIYTLQSPHVPAHMYHSSSFMGDPSLAHVPAAHVHAYPPYSTGIGPIYEDVEAEGEMSHQVQLPPYDAEAKPPDYRDMP</sequence>
<evidence type="ECO:0000313" key="3">
    <source>
        <dbReference type="EMBL" id="GJE89015.1"/>
    </source>
</evidence>
<evidence type="ECO:0000256" key="2">
    <source>
        <dbReference type="SAM" id="Phobius"/>
    </source>
</evidence>
<accession>A0A9P3G735</accession>
<dbReference type="AlphaFoldDB" id="A0A9P3G735"/>
<dbReference type="Proteomes" id="UP000703269">
    <property type="component" value="Unassembled WGS sequence"/>
</dbReference>
<keyword evidence="4" id="KW-1185">Reference proteome</keyword>
<organism evidence="3 4">
    <name type="scientific">Phanerochaete sordida</name>
    <dbReference type="NCBI Taxonomy" id="48140"/>
    <lineage>
        <taxon>Eukaryota</taxon>
        <taxon>Fungi</taxon>
        <taxon>Dikarya</taxon>
        <taxon>Basidiomycota</taxon>
        <taxon>Agaricomycotina</taxon>
        <taxon>Agaricomycetes</taxon>
        <taxon>Polyporales</taxon>
        <taxon>Phanerochaetaceae</taxon>
        <taxon>Phanerochaete</taxon>
    </lineage>
</organism>